<protein>
    <submittedName>
        <fullName evidence="1">Uncharacterized protein</fullName>
    </submittedName>
</protein>
<dbReference type="InParanoid" id="D3BJD2"/>
<gene>
    <name evidence="1" type="ORF">PPL_08657</name>
</gene>
<dbReference type="AlphaFoldDB" id="D3BJD2"/>
<reference evidence="1 2" key="1">
    <citation type="journal article" date="2011" name="Genome Res.">
        <title>Phylogeny-wide analysis of social amoeba genomes highlights ancient origins for complex intercellular communication.</title>
        <authorList>
            <person name="Heidel A.J."/>
            <person name="Lawal H.M."/>
            <person name="Felder M."/>
            <person name="Schilde C."/>
            <person name="Helps N.R."/>
            <person name="Tunggal B."/>
            <person name="Rivero F."/>
            <person name="John U."/>
            <person name="Schleicher M."/>
            <person name="Eichinger L."/>
            <person name="Platzer M."/>
            <person name="Noegel A.A."/>
            <person name="Schaap P."/>
            <person name="Gloeckner G."/>
        </authorList>
    </citation>
    <scope>NUCLEOTIDE SEQUENCE [LARGE SCALE GENOMIC DNA]</scope>
    <source>
        <strain evidence="2">ATCC 26659 / Pp 5 / PN500</strain>
    </source>
</reference>
<dbReference type="Proteomes" id="UP000001396">
    <property type="component" value="Unassembled WGS sequence"/>
</dbReference>
<dbReference type="EMBL" id="ADBJ01000038">
    <property type="protein sequence ID" value="EFA78012.1"/>
    <property type="molecule type" value="Genomic_DNA"/>
</dbReference>
<accession>D3BJD2</accession>
<keyword evidence="2" id="KW-1185">Reference proteome</keyword>
<sequence length="38" mass="4568">MDLRSNSLSEISRSIWFVRRSTTHVPLRCYKGKYHNDN</sequence>
<organism evidence="1 2">
    <name type="scientific">Heterostelium pallidum (strain ATCC 26659 / Pp 5 / PN500)</name>
    <name type="common">Cellular slime mold</name>
    <name type="synonym">Polysphondylium pallidum</name>
    <dbReference type="NCBI Taxonomy" id="670386"/>
    <lineage>
        <taxon>Eukaryota</taxon>
        <taxon>Amoebozoa</taxon>
        <taxon>Evosea</taxon>
        <taxon>Eumycetozoa</taxon>
        <taxon>Dictyostelia</taxon>
        <taxon>Acytosteliales</taxon>
        <taxon>Acytosteliaceae</taxon>
        <taxon>Heterostelium</taxon>
    </lineage>
</organism>
<dbReference type="RefSeq" id="XP_020430140.1">
    <property type="nucleotide sequence ID" value="XM_020579465.1"/>
</dbReference>
<comment type="caution">
    <text evidence="1">The sequence shown here is derived from an EMBL/GenBank/DDBJ whole genome shotgun (WGS) entry which is preliminary data.</text>
</comment>
<evidence type="ECO:0000313" key="2">
    <source>
        <dbReference type="Proteomes" id="UP000001396"/>
    </source>
</evidence>
<proteinExistence type="predicted"/>
<evidence type="ECO:0000313" key="1">
    <source>
        <dbReference type="EMBL" id="EFA78012.1"/>
    </source>
</evidence>
<dbReference type="GeneID" id="31364136"/>
<name>D3BJD2_HETP5</name>